<evidence type="ECO:0000256" key="2">
    <source>
        <dbReference type="ARBA" id="ARBA00022553"/>
    </source>
</evidence>
<keyword evidence="2" id="KW-0597">Phosphoprotein</keyword>
<comment type="similarity">
    <text evidence="1">Belongs to the strictosidine synthase family.</text>
</comment>
<gene>
    <name evidence="5" type="ORF">FNH09_08525</name>
</gene>
<evidence type="ECO:0000313" key="6">
    <source>
        <dbReference type="Proteomes" id="UP000325849"/>
    </source>
</evidence>
<keyword evidence="6" id="KW-1185">Reference proteome</keyword>
<evidence type="ECO:0000313" key="5">
    <source>
        <dbReference type="EMBL" id="MPY31343.1"/>
    </source>
</evidence>
<feature type="domain" description="Strictosidine synthase conserved region" evidence="4">
    <location>
        <begin position="116"/>
        <end position="195"/>
    </location>
</feature>
<evidence type="ECO:0000256" key="1">
    <source>
        <dbReference type="ARBA" id="ARBA00009191"/>
    </source>
</evidence>
<comment type="caution">
    <text evidence="5">The sequence shown here is derived from an EMBL/GenBank/DDBJ whole genome shotgun (WGS) entry which is preliminary data.</text>
</comment>
<dbReference type="SUPFAM" id="SSF63829">
    <property type="entry name" value="Calcium-dependent phosphotriesterase"/>
    <property type="match status" value="1"/>
</dbReference>
<keyword evidence="3" id="KW-0325">Glycoprotein</keyword>
<dbReference type="Pfam" id="PF03088">
    <property type="entry name" value="Str_synth"/>
    <property type="match status" value="1"/>
</dbReference>
<dbReference type="PANTHER" id="PTHR10426:SF88">
    <property type="entry name" value="ADIPOCYTE PLASMA MEMBRANE-ASSOCIATED PROTEIN HEMOMUCIN-RELATED"/>
    <property type="match status" value="1"/>
</dbReference>
<protein>
    <submittedName>
        <fullName evidence="5">SMP-30/gluconolactonase/LRE family protein</fullName>
    </submittedName>
</protein>
<dbReference type="Gene3D" id="2.120.10.30">
    <property type="entry name" value="TolB, C-terminal domain"/>
    <property type="match status" value="1"/>
</dbReference>
<sequence length="323" mass="33866">MARSTALVPVRRVAVGGRGPEDVVVDPRGRVLTGVEDGRILRLDGLTGQEPARVEVLAETGGRPLGLELLPDGALLVCDAERGLLTVDLDAGTVHVLADSVAGERLRFASNVVAGPDGTVYFTVSSRRYPLGQWIGDLVEHTGTGRLLRLAPGSRTPEVLLEGLQFANGLTVGADGSFLVIAETGARRLVRYRLTGPKAGHAEPFVEDLPGMPDNIGRAGPEGPIWVALAGPPVPPLDLLHRAAPAVRRAAAAVAVRAPFRPIGTSGVLAVDDEGRVLHHLTHRSPPFRMITGVCETEGHLILGSLWERGVAVCEAPAPPALG</sequence>
<reference evidence="5 6" key="1">
    <citation type="submission" date="2019-07" db="EMBL/GenBank/DDBJ databases">
        <title>New species of Amycolatopsis and Streptomyces.</title>
        <authorList>
            <person name="Duangmal K."/>
            <person name="Teo W.F.A."/>
            <person name="Lipun K."/>
        </authorList>
    </citation>
    <scope>NUCLEOTIDE SEQUENCE [LARGE SCALE GENOMIC DNA]</scope>
    <source>
        <strain evidence="5 6">NBRC 109810</strain>
    </source>
</reference>
<dbReference type="Proteomes" id="UP000325849">
    <property type="component" value="Unassembled WGS sequence"/>
</dbReference>
<dbReference type="RefSeq" id="WP_162468271.1">
    <property type="nucleotide sequence ID" value="NZ_VJZD01000023.1"/>
</dbReference>
<dbReference type="AlphaFoldDB" id="A0A5N8V809"/>
<dbReference type="EMBL" id="VJZD01000023">
    <property type="protein sequence ID" value="MPY31343.1"/>
    <property type="molecule type" value="Genomic_DNA"/>
</dbReference>
<dbReference type="PANTHER" id="PTHR10426">
    <property type="entry name" value="STRICTOSIDINE SYNTHASE-RELATED"/>
    <property type="match status" value="1"/>
</dbReference>
<evidence type="ECO:0000259" key="4">
    <source>
        <dbReference type="Pfam" id="PF03088"/>
    </source>
</evidence>
<accession>A0A5N8V809</accession>
<proteinExistence type="inferred from homology"/>
<dbReference type="GO" id="GO:0016787">
    <property type="term" value="F:hydrolase activity"/>
    <property type="evidence" value="ECO:0007669"/>
    <property type="project" value="TreeGrafter"/>
</dbReference>
<dbReference type="Pfam" id="PF20067">
    <property type="entry name" value="SSL_N"/>
    <property type="match status" value="1"/>
</dbReference>
<evidence type="ECO:0000256" key="3">
    <source>
        <dbReference type="ARBA" id="ARBA00023180"/>
    </source>
</evidence>
<dbReference type="InterPro" id="IPR011042">
    <property type="entry name" value="6-blade_b-propeller_TolB-like"/>
</dbReference>
<dbReference type="InterPro" id="IPR018119">
    <property type="entry name" value="Strictosidine_synth_cons-reg"/>
</dbReference>
<name>A0A5N8V809_9ACTN</name>
<organism evidence="5 6">
    <name type="scientific">Streptomyces adustus</name>
    <dbReference type="NCBI Taxonomy" id="1609272"/>
    <lineage>
        <taxon>Bacteria</taxon>
        <taxon>Bacillati</taxon>
        <taxon>Actinomycetota</taxon>
        <taxon>Actinomycetes</taxon>
        <taxon>Kitasatosporales</taxon>
        <taxon>Streptomycetaceae</taxon>
        <taxon>Streptomyces</taxon>
    </lineage>
</organism>